<protein>
    <recommendedName>
        <fullName evidence="5">VHS domain-containing protein</fullName>
    </recommendedName>
</protein>
<keyword evidence="1" id="KW-0175">Coiled coil</keyword>
<name>A0DUK3_PARTE</name>
<feature type="compositionally biased region" description="Polar residues" evidence="2">
    <location>
        <begin position="577"/>
        <end position="591"/>
    </location>
</feature>
<dbReference type="InterPro" id="IPR013041">
    <property type="entry name" value="Clathrin_app_Ig-like_sf"/>
</dbReference>
<reference evidence="3 4" key="1">
    <citation type="journal article" date="2006" name="Nature">
        <title>Global trends of whole-genome duplications revealed by the ciliate Paramecium tetraurelia.</title>
        <authorList>
            <consortium name="Genoscope"/>
            <person name="Aury J.-M."/>
            <person name="Jaillon O."/>
            <person name="Duret L."/>
            <person name="Noel B."/>
            <person name="Jubin C."/>
            <person name="Porcel B.M."/>
            <person name="Segurens B."/>
            <person name="Daubin V."/>
            <person name="Anthouard V."/>
            <person name="Aiach N."/>
            <person name="Arnaiz O."/>
            <person name="Billaut A."/>
            <person name="Beisson J."/>
            <person name="Blanc I."/>
            <person name="Bouhouche K."/>
            <person name="Camara F."/>
            <person name="Duharcourt S."/>
            <person name="Guigo R."/>
            <person name="Gogendeau D."/>
            <person name="Katinka M."/>
            <person name="Keller A.-M."/>
            <person name="Kissmehl R."/>
            <person name="Klotz C."/>
            <person name="Koll F."/>
            <person name="Le Moue A."/>
            <person name="Lepere C."/>
            <person name="Malinsky S."/>
            <person name="Nowacki M."/>
            <person name="Nowak J.K."/>
            <person name="Plattner H."/>
            <person name="Poulain J."/>
            <person name="Ruiz F."/>
            <person name="Serrano V."/>
            <person name="Zagulski M."/>
            <person name="Dessen P."/>
            <person name="Betermier M."/>
            <person name="Weissenbach J."/>
            <person name="Scarpelli C."/>
            <person name="Schachter V."/>
            <person name="Sperling L."/>
            <person name="Meyer E."/>
            <person name="Cohen J."/>
            <person name="Wincker P."/>
        </authorList>
    </citation>
    <scope>NUCLEOTIDE SEQUENCE [LARGE SCALE GENOMIC DNA]</scope>
    <source>
        <strain evidence="3 4">Stock d4-2</strain>
    </source>
</reference>
<feature type="region of interest" description="Disordered" evidence="2">
    <location>
        <begin position="475"/>
        <end position="611"/>
    </location>
</feature>
<feature type="compositionally biased region" description="Polar residues" evidence="2">
    <location>
        <begin position="660"/>
        <end position="680"/>
    </location>
</feature>
<dbReference type="HOGENOM" id="CLU_265775_0_0_1"/>
<evidence type="ECO:0000256" key="1">
    <source>
        <dbReference type="SAM" id="Coils"/>
    </source>
</evidence>
<feature type="coiled-coil region" evidence="1">
    <location>
        <begin position="822"/>
        <end position="919"/>
    </location>
</feature>
<dbReference type="Gene3D" id="2.60.40.1230">
    <property type="match status" value="1"/>
</dbReference>
<evidence type="ECO:0000313" key="3">
    <source>
        <dbReference type="EMBL" id="CAK86720.1"/>
    </source>
</evidence>
<accession>A0DUK3</accession>
<evidence type="ECO:0000256" key="2">
    <source>
        <dbReference type="SAM" id="MobiDB-lite"/>
    </source>
</evidence>
<feature type="region of interest" description="Disordered" evidence="2">
    <location>
        <begin position="344"/>
        <end position="364"/>
    </location>
</feature>
<feature type="region of interest" description="Disordered" evidence="2">
    <location>
        <begin position="178"/>
        <end position="219"/>
    </location>
</feature>
<dbReference type="InParanoid" id="A0DUK3"/>
<dbReference type="SUPFAM" id="SSF49348">
    <property type="entry name" value="Clathrin adaptor appendage domain"/>
    <property type="match status" value="1"/>
</dbReference>
<dbReference type="eggNOG" id="ENOG502R310">
    <property type="taxonomic scope" value="Eukaryota"/>
</dbReference>
<dbReference type="KEGG" id="ptm:GSPATT00020392001"/>
<feature type="compositionally biased region" description="Basic and acidic residues" evidence="2">
    <location>
        <begin position="493"/>
        <end position="510"/>
    </location>
</feature>
<dbReference type="AlphaFoldDB" id="A0DUK3"/>
<dbReference type="RefSeq" id="XP_001454117.1">
    <property type="nucleotide sequence ID" value="XM_001454080.1"/>
</dbReference>
<feature type="compositionally biased region" description="Low complexity" evidence="2">
    <location>
        <begin position="184"/>
        <end position="202"/>
    </location>
</feature>
<proteinExistence type="predicted"/>
<feature type="compositionally biased region" description="Basic and acidic residues" evidence="2">
    <location>
        <begin position="344"/>
        <end position="356"/>
    </location>
</feature>
<feature type="region of interest" description="Disordered" evidence="2">
    <location>
        <begin position="393"/>
        <end position="431"/>
    </location>
</feature>
<sequence length="1251" mass="147303">MEKDKKEFQNKQANRLAEVMSNSAVLEEEKAVFLKNIANGSHLYIDPLVDTVKKTLKSKFPFQTKFNALMLLKDAMNTRNKEMANYVTIKILDRLKAIAKQSLKPDKNKLFTPPDPGDEFYLLLLECLYNWSIFFQLPADQKMQPSAFKNVCSELQQAGIRFPTQFKYFQIIDLQNKKPEQPDQKQSSQQQQQQKQQQQKQQVTPKPASKPQTKPKKNDNKAFDAAVESFTSIQGLFNVIIDLLRENEDLTYLLSFYSELESLIIRIENQLFELEEEDDPRKEMLSEDLIKLSTKGNELVADIQKCQKGDMPWIVLRNKHHPKLQEFVQSLKFPLDEPNVIEKQKEVQQSDQKTQEVQKQVPQNDNPFFFSQVANFEQDDIEKTKSDLILQQQQRLQQQSQPVPVVQTQKQQELPQKQQEQTPKMDQWDSQQAPISWNQPENTQAPETNFQFNGFEQRQATDPDNQFVSQWNMPEQKQEQQHFENPFSQQNFDSKDKHNLPFDSKRHNTDPDSQNGWGVQKQEPQGQQWDPGFAPWQNERKDSKQDEEVVVEKMRPTIMPQPQEQQQQRKKNPNPFERQSSVISEDNNIQFPNLWGNPDTKPSQDGFTGFSKVMDNKSEFKTEVDSKPDSNIFKFNDQDIDLEIMAGSSKYSKQDRSKSVDSQQGMHMPQNQWEPKSNGQDFKNKEVDSGLDGNYQWGMEMKKEDPDDFVDPYANRFEDDFSKKIERYAFDDHSEKRANLDQFGMSDQPQFDNQFAFDIQNLPKNSVYLMGQKMLQIDNQVIEFSKQFYSKSARKTGIRMADAEVQASEQILTLLKNNPQQEMEHQEQKQKLLKQIQILLQQNGEYEQEVKEQKSIIEKYEQDFKSYKQQSQKWTDVYTSLNKQLINLNEYYKQQKEQIAILQEEIYKLSHENQQLNDKYCETIKQISDYKCNEESLLNKIRIIEKQFKQITFNHKCPIQQYLEQYLKVPNLIEINIPTRFSVIPKDTENKTARIEVKYDTSLFMDILRGCAQPYSNEIDDFKFSILMPRAVLYEDKVLQIGCITKINDDDLSLLLHIRNKSQNNISITKIKLIAPSNNQLNKLNVQDGSVLQKYTTFKIQMKFQYQEFMKQPILEFQIDDKQYHILLPVSLIKFGVSELVDIVSLKEKWKDNKSNSNSKYLDMKCVIKSTINQPNHKFVNQLTDFKRYFQTLQQFENYLIMQQTINQSEFGIKFKEDRQRQQLIIKVQSSQLLKPKAEELIQQLLFLFSE</sequence>
<evidence type="ECO:0008006" key="5">
    <source>
        <dbReference type="Google" id="ProtNLM"/>
    </source>
</evidence>
<dbReference type="Proteomes" id="UP000000600">
    <property type="component" value="Unassembled WGS sequence"/>
</dbReference>
<feature type="region of interest" description="Disordered" evidence="2">
    <location>
        <begin position="646"/>
        <end position="680"/>
    </location>
</feature>
<keyword evidence="4" id="KW-1185">Reference proteome</keyword>
<evidence type="ECO:0000313" key="4">
    <source>
        <dbReference type="Proteomes" id="UP000000600"/>
    </source>
</evidence>
<dbReference type="OMA" id="WNQPENT"/>
<dbReference type="GeneID" id="5039902"/>
<feature type="compositionally biased region" description="Low complexity" evidence="2">
    <location>
        <begin position="393"/>
        <end position="422"/>
    </location>
</feature>
<dbReference type="EMBL" id="CT868585">
    <property type="protein sequence ID" value="CAK86720.1"/>
    <property type="molecule type" value="Genomic_DNA"/>
</dbReference>
<dbReference type="OrthoDB" id="301412at2759"/>
<organism evidence="3 4">
    <name type="scientific">Paramecium tetraurelia</name>
    <dbReference type="NCBI Taxonomy" id="5888"/>
    <lineage>
        <taxon>Eukaryota</taxon>
        <taxon>Sar</taxon>
        <taxon>Alveolata</taxon>
        <taxon>Ciliophora</taxon>
        <taxon>Intramacronucleata</taxon>
        <taxon>Oligohymenophorea</taxon>
        <taxon>Peniculida</taxon>
        <taxon>Parameciidae</taxon>
        <taxon>Paramecium</taxon>
    </lineage>
</organism>
<feature type="compositionally biased region" description="Polar residues" evidence="2">
    <location>
        <begin position="511"/>
        <end position="528"/>
    </location>
</feature>
<gene>
    <name evidence="3" type="ORF">GSPATT00020392001</name>
</gene>
<feature type="compositionally biased region" description="Basic and acidic residues" evidence="2">
    <location>
        <begin position="538"/>
        <end position="555"/>
    </location>
</feature>